<name>A0AAE1B5P6_9GAST</name>
<evidence type="ECO:0000313" key="2">
    <source>
        <dbReference type="Proteomes" id="UP001283361"/>
    </source>
</evidence>
<organism evidence="1 2">
    <name type="scientific">Elysia crispata</name>
    <name type="common">lettuce slug</name>
    <dbReference type="NCBI Taxonomy" id="231223"/>
    <lineage>
        <taxon>Eukaryota</taxon>
        <taxon>Metazoa</taxon>
        <taxon>Spiralia</taxon>
        <taxon>Lophotrochozoa</taxon>
        <taxon>Mollusca</taxon>
        <taxon>Gastropoda</taxon>
        <taxon>Heterobranchia</taxon>
        <taxon>Euthyneura</taxon>
        <taxon>Panpulmonata</taxon>
        <taxon>Sacoglossa</taxon>
        <taxon>Placobranchoidea</taxon>
        <taxon>Plakobranchidae</taxon>
        <taxon>Elysia</taxon>
    </lineage>
</organism>
<dbReference type="Proteomes" id="UP001283361">
    <property type="component" value="Unassembled WGS sequence"/>
</dbReference>
<reference evidence="1" key="1">
    <citation type="journal article" date="2023" name="G3 (Bethesda)">
        <title>A reference genome for the long-term kleptoplast-retaining sea slug Elysia crispata morphotype clarki.</title>
        <authorList>
            <person name="Eastman K.E."/>
            <person name="Pendleton A.L."/>
            <person name="Shaikh M.A."/>
            <person name="Suttiyut T."/>
            <person name="Ogas R."/>
            <person name="Tomko P."/>
            <person name="Gavelis G."/>
            <person name="Widhalm J.R."/>
            <person name="Wisecaver J.H."/>
        </authorList>
    </citation>
    <scope>NUCLEOTIDE SEQUENCE</scope>
    <source>
        <strain evidence="1">ECLA1</strain>
    </source>
</reference>
<evidence type="ECO:0000313" key="1">
    <source>
        <dbReference type="EMBL" id="KAK3800349.1"/>
    </source>
</evidence>
<dbReference type="AlphaFoldDB" id="A0AAE1B5P6"/>
<gene>
    <name evidence="1" type="ORF">RRG08_052735</name>
</gene>
<sequence>MKADAILIGYLIRKTDVNRGSLSEDISCETYIYYGILASSATLVAKCRFCEHSYFVLNLKFARTAALVGLLFQRFQTTTGSLACATCTRVLHFIVTYEKTRRPLRHPKKSGDSSLQALRDYTNFAPKNRMPQLKLDLGPSHILSRRLAFQSLGRSE</sequence>
<dbReference type="EMBL" id="JAWDGP010000459">
    <property type="protein sequence ID" value="KAK3800349.1"/>
    <property type="molecule type" value="Genomic_DNA"/>
</dbReference>
<protein>
    <submittedName>
        <fullName evidence="1">Uncharacterized protein</fullName>
    </submittedName>
</protein>
<keyword evidence="2" id="KW-1185">Reference proteome</keyword>
<comment type="caution">
    <text evidence="1">The sequence shown here is derived from an EMBL/GenBank/DDBJ whole genome shotgun (WGS) entry which is preliminary data.</text>
</comment>
<proteinExistence type="predicted"/>
<accession>A0AAE1B5P6</accession>